<evidence type="ECO:0000313" key="8">
    <source>
        <dbReference type="EMBL" id="KAL3120286.1"/>
    </source>
</evidence>
<organism evidence="8 9">
    <name type="scientific">Heterodera trifolii</name>
    <dbReference type="NCBI Taxonomy" id="157864"/>
    <lineage>
        <taxon>Eukaryota</taxon>
        <taxon>Metazoa</taxon>
        <taxon>Ecdysozoa</taxon>
        <taxon>Nematoda</taxon>
        <taxon>Chromadorea</taxon>
        <taxon>Rhabditida</taxon>
        <taxon>Tylenchina</taxon>
        <taxon>Tylenchomorpha</taxon>
        <taxon>Tylenchoidea</taxon>
        <taxon>Heteroderidae</taxon>
        <taxon>Heteroderinae</taxon>
        <taxon>Heterodera</taxon>
    </lineage>
</organism>
<dbReference type="GO" id="GO:0016020">
    <property type="term" value="C:membrane"/>
    <property type="evidence" value="ECO:0007669"/>
    <property type="project" value="UniProtKB-SubCell"/>
</dbReference>
<reference evidence="8 9" key="1">
    <citation type="submission" date="2024-10" db="EMBL/GenBank/DDBJ databases">
        <authorList>
            <person name="Kim D."/>
        </authorList>
    </citation>
    <scope>NUCLEOTIDE SEQUENCE [LARGE SCALE GENOMIC DNA]</scope>
    <source>
        <strain evidence="8">BH-2024</strain>
    </source>
</reference>
<name>A0ABD2LYI8_9BILA</name>
<evidence type="ECO:0000256" key="2">
    <source>
        <dbReference type="ARBA" id="ARBA00007558"/>
    </source>
</evidence>
<gene>
    <name evidence="8" type="ORF">niasHT_010065</name>
</gene>
<keyword evidence="3 6" id="KW-0812">Transmembrane</keyword>
<evidence type="ECO:0000256" key="3">
    <source>
        <dbReference type="ARBA" id="ARBA00022692"/>
    </source>
</evidence>
<dbReference type="InterPro" id="IPR054549">
    <property type="entry name" value="UVB_sens_RUS_dom"/>
</dbReference>
<evidence type="ECO:0000259" key="7">
    <source>
        <dbReference type="Pfam" id="PF04884"/>
    </source>
</evidence>
<dbReference type="Proteomes" id="UP001620626">
    <property type="component" value="Unassembled WGS sequence"/>
</dbReference>
<evidence type="ECO:0000313" key="9">
    <source>
        <dbReference type="Proteomes" id="UP001620626"/>
    </source>
</evidence>
<protein>
    <recommendedName>
        <fullName evidence="7">Protein root UVB sensitive/RUS domain-containing protein</fullName>
    </recommendedName>
</protein>
<proteinExistence type="inferred from homology"/>
<keyword evidence="5 6" id="KW-0472">Membrane</keyword>
<evidence type="ECO:0000256" key="4">
    <source>
        <dbReference type="ARBA" id="ARBA00022989"/>
    </source>
</evidence>
<dbReference type="PANTHER" id="PTHR12770:SF31">
    <property type="entry name" value="RUS FAMILY MEMBER 1"/>
    <property type="match status" value="1"/>
</dbReference>
<comment type="subcellular location">
    <subcellularLocation>
        <location evidence="1">Membrane</location>
    </subcellularLocation>
</comment>
<comment type="caution">
    <text evidence="8">The sequence shown here is derived from an EMBL/GenBank/DDBJ whole genome shotgun (WGS) entry which is preliminary data.</text>
</comment>
<accession>A0ABD2LYI8</accession>
<dbReference type="Pfam" id="PF04884">
    <property type="entry name" value="UVB_sens_prot"/>
    <property type="match status" value="1"/>
</dbReference>
<keyword evidence="4 6" id="KW-1133">Transmembrane helix</keyword>
<dbReference type="InterPro" id="IPR006968">
    <property type="entry name" value="RUS_fam"/>
</dbReference>
<dbReference type="PANTHER" id="PTHR12770">
    <property type="entry name" value="RUS1 FAMILY PROTEIN C16ORF58"/>
    <property type="match status" value="1"/>
</dbReference>
<evidence type="ECO:0000256" key="6">
    <source>
        <dbReference type="SAM" id="Phobius"/>
    </source>
</evidence>
<dbReference type="EMBL" id="JBICBT010000216">
    <property type="protein sequence ID" value="KAL3120286.1"/>
    <property type="molecule type" value="Genomic_DNA"/>
</dbReference>
<dbReference type="AlphaFoldDB" id="A0ABD2LYI8"/>
<sequence>MTLDIMMRDIMRLDIMTRDILTVFSLWDIMTLDIMTRDIMTRDILTARRHGTGNFCQTGTGTSARRDNLADVAAKDGSQETLVNVLSVLCSLVLLPQVEGRPFIIWALFLLFTAVHLFGQFFLFCPCRKLKF</sequence>
<evidence type="ECO:0000256" key="1">
    <source>
        <dbReference type="ARBA" id="ARBA00004370"/>
    </source>
</evidence>
<feature type="domain" description="Protein root UVB sensitive/RUS" evidence="7">
    <location>
        <begin position="63"/>
        <end position="119"/>
    </location>
</feature>
<comment type="similarity">
    <text evidence="2">Belongs to the RUS1 family.</text>
</comment>
<feature type="transmembrane region" description="Helical" evidence="6">
    <location>
        <begin position="104"/>
        <end position="125"/>
    </location>
</feature>
<evidence type="ECO:0000256" key="5">
    <source>
        <dbReference type="ARBA" id="ARBA00023136"/>
    </source>
</evidence>
<keyword evidence="9" id="KW-1185">Reference proteome</keyword>